<dbReference type="OrthoDB" id="9767833at2"/>
<reference evidence="5 6" key="1">
    <citation type="journal article" date="2015" name="Proc. Natl. Acad. Sci. U.S.A.">
        <title>Expanded metabolic versatility of ubiquitous nitrite-oxidizing bacteria from the genus Nitrospira.</title>
        <authorList>
            <person name="Koch H."/>
            <person name="Lucker S."/>
            <person name="Albertsen M."/>
            <person name="Kitzinger K."/>
            <person name="Herbold C."/>
            <person name="Spieck E."/>
            <person name="Nielsen P.H."/>
            <person name="Wagner M."/>
            <person name="Daims H."/>
        </authorList>
    </citation>
    <scope>NUCLEOTIDE SEQUENCE [LARGE SCALE GENOMIC DNA]</scope>
    <source>
        <strain evidence="5 6">NSP M-1</strain>
    </source>
</reference>
<proteinExistence type="predicted"/>
<dbReference type="PANTHER" id="PTHR13184">
    <property type="entry name" value="37S RIBOSOMAL PROTEIN S22"/>
    <property type="match status" value="1"/>
</dbReference>
<keyword evidence="3" id="KW-0408">Iron</keyword>
<evidence type="ECO:0000313" key="5">
    <source>
        <dbReference type="EMBL" id="ALA57120.1"/>
    </source>
</evidence>
<dbReference type="KEGG" id="nmv:NITMOv2_0684"/>
<dbReference type="RefSeq" id="WP_053378512.1">
    <property type="nucleotide sequence ID" value="NZ_CP011801.1"/>
</dbReference>
<dbReference type="Pfam" id="PF09243">
    <property type="entry name" value="Rsm22"/>
    <property type="match status" value="1"/>
</dbReference>
<dbReference type="PANTHER" id="PTHR13184:SF5">
    <property type="entry name" value="METHYLTRANSFERASE-LIKE PROTEIN 17, MITOCHONDRIAL"/>
    <property type="match status" value="1"/>
</dbReference>
<protein>
    <recommendedName>
        <fullName evidence="7">Methyltransferase domain-containing protein</fullName>
    </recommendedName>
</protein>
<dbReference type="CDD" id="cd02440">
    <property type="entry name" value="AdoMet_MTases"/>
    <property type="match status" value="1"/>
</dbReference>
<dbReference type="AlphaFoldDB" id="A0A0K2G861"/>
<gene>
    <name evidence="5" type="ORF">NITMOv2_0684</name>
</gene>
<keyword evidence="6" id="KW-1185">Reference proteome</keyword>
<keyword evidence="2" id="KW-0809">Transit peptide</keyword>
<dbReference type="EMBL" id="CP011801">
    <property type="protein sequence ID" value="ALA57120.1"/>
    <property type="molecule type" value="Genomic_DNA"/>
</dbReference>
<evidence type="ECO:0008006" key="7">
    <source>
        <dbReference type="Google" id="ProtNLM"/>
    </source>
</evidence>
<accession>A0A0K2G861</accession>
<dbReference type="GO" id="GO:0015935">
    <property type="term" value="C:small ribosomal subunit"/>
    <property type="evidence" value="ECO:0007669"/>
    <property type="project" value="TreeGrafter"/>
</dbReference>
<evidence type="ECO:0000256" key="1">
    <source>
        <dbReference type="ARBA" id="ARBA00022723"/>
    </source>
</evidence>
<dbReference type="GO" id="GO:0046872">
    <property type="term" value="F:metal ion binding"/>
    <property type="evidence" value="ECO:0007669"/>
    <property type="project" value="UniProtKB-KW"/>
</dbReference>
<evidence type="ECO:0000256" key="2">
    <source>
        <dbReference type="ARBA" id="ARBA00022946"/>
    </source>
</evidence>
<dbReference type="Proteomes" id="UP000069205">
    <property type="component" value="Chromosome"/>
</dbReference>
<dbReference type="GO" id="GO:0003735">
    <property type="term" value="F:structural constituent of ribosome"/>
    <property type="evidence" value="ECO:0007669"/>
    <property type="project" value="TreeGrafter"/>
</dbReference>
<dbReference type="GO" id="GO:0006412">
    <property type="term" value="P:translation"/>
    <property type="evidence" value="ECO:0007669"/>
    <property type="project" value="InterPro"/>
</dbReference>
<dbReference type="InterPro" id="IPR029063">
    <property type="entry name" value="SAM-dependent_MTases_sf"/>
</dbReference>
<keyword evidence="4" id="KW-0411">Iron-sulfur</keyword>
<organism evidence="5 6">
    <name type="scientific">Nitrospira moscoviensis</name>
    <dbReference type="NCBI Taxonomy" id="42253"/>
    <lineage>
        <taxon>Bacteria</taxon>
        <taxon>Pseudomonadati</taxon>
        <taxon>Nitrospirota</taxon>
        <taxon>Nitrospiria</taxon>
        <taxon>Nitrospirales</taxon>
        <taxon>Nitrospiraceae</taxon>
        <taxon>Nitrospira</taxon>
    </lineage>
</organism>
<evidence type="ECO:0000256" key="4">
    <source>
        <dbReference type="ARBA" id="ARBA00023014"/>
    </source>
</evidence>
<evidence type="ECO:0000313" key="6">
    <source>
        <dbReference type="Proteomes" id="UP000069205"/>
    </source>
</evidence>
<sequence length="395" mass="44577">MRVLKGKPSAATSPLVLGAIRQVRPSLESGRLARAVEELSRLFTKERRSLPSRYLDDPDHAAAYLNYFMPVNLSKVQVLLDELPLEGRGAEQRLRILDVGSGPGTGAVAVLDWLYRRSPDSAPRLSAVAVDSSREALQLARDIWKRYSHEAGIAGQELTLCHGNLEHSTNESWRNQTKEQDPYDLIILANCLNELFGTVPDPIASRTQFVADLLPLLKPHGTMMLVEPALKQTSRALHQVRDRLVQEKRCTIYSPCLHERDCPALTHPDDWCHEERAWEPPAHIREIDEQVGFIKDALKFSYLLLRKDGQTITQRSPETFRLVSELRVMKGDRRAWLCNELGRLEVGRLDRATSETNAAWDDCQRGTLVRIEGLKRKEGATLSRIQAESTVAVIE</sequence>
<name>A0A0K2G861_NITMO</name>
<evidence type="ECO:0000256" key="3">
    <source>
        <dbReference type="ARBA" id="ARBA00023004"/>
    </source>
</evidence>
<dbReference type="GO" id="GO:0008168">
    <property type="term" value="F:methyltransferase activity"/>
    <property type="evidence" value="ECO:0007669"/>
    <property type="project" value="InterPro"/>
</dbReference>
<dbReference type="SUPFAM" id="SSF53335">
    <property type="entry name" value="S-adenosyl-L-methionine-dependent methyltransferases"/>
    <property type="match status" value="1"/>
</dbReference>
<dbReference type="Gene3D" id="3.40.50.150">
    <property type="entry name" value="Vaccinia Virus protein VP39"/>
    <property type="match status" value="1"/>
</dbReference>
<dbReference type="STRING" id="42253.NITMOv2_0684"/>
<keyword evidence="1" id="KW-0479">Metal-binding</keyword>
<dbReference type="InterPro" id="IPR015324">
    <property type="entry name" value="Ribosomal_Rsm22-like"/>
</dbReference>
<dbReference type="PATRIC" id="fig|42253.5.peg.678"/>
<dbReference type="InterPro" id="IPR052571">
    <property type="entry name" value="Mt_RNA_Methyltransferase"/>
</dbReference>
<dbReference type="GO" id="GO:0051536">
    <property type="term" value="F:iron-sulfur cluster binding"/>
    <property type="evidence" value="ECO:0007669"/>
    <property type="project" value="UniProtKB-KW"/>
</dbReference>